<proteinExistence type="predicted"/>
<dbReference type="Proteomes" id="UP000053647">
    <property type="component" value="Unassembled WGS sequence"/>
</dbReference>
<sequence length="311" mass="33689">MSRQHRLQSATSTDAVLALVPADYRELLRDSLLGYVSGADKLCHARATIAKWQAHKAAGSLPPHLKSKVPEVQLTKGYLETADGANARASFVKKHQEFCEGLLDDSIRAKKDEISFLERVLTPAAIFDANAPAIKEFTTLLLAKTKLPTLKADEQGNLQLTGWETNDHQVRLGREVLQDFVVYVLRIINIQESRFLASASQNEKKKALQQASADVDMEDLTGGPSSSSVQSLVDKAVAAQMKKLSAPSKGKGKGKDKKGKGKAAERPLPQRTPYVPPPARKQRAKAAAAIGKGKKKSAPPQKNKGKGKGKN</sequence>
<name>A0A0C9T5R8_PAXIN</name>
<dbReference type="HOGENOM" id="CLU_077731_0_0_1"/>
<dbReference type="EMBL" id="KN820235">
    <property type="protein sequence ID" value="KIJ06628.1"/>
    <property type="molecule type" value="Genomic_DNA"/>
</dbReference>
<dbReference type="OrthoDB" id="3252737at2759"/>
<feature type="compositionally biased region" description="Basic residues" evidence="1">
    <location>
        <begin position="292"/>
        <end position="311"/>
    </location>
</feature>
<reference evidence="2 3" key="1">
    <citation type="submission" date="2014-06" db="EMBL/GenBank/DDBJ databases">
        <authorList>
            <consortium name="DOE Joint Genome Institute"/>
            <person name="Kuo A."/>
            <person name="Kohler A."/>
            <person name="Nagy L.G."/>
            <person name="Floudas D."/>
            <person name="Copeland A."/>
            <person name="Barry K.W."/>
            <person name="Cichocki N."/>
            <person name="Veneault-Fourrey C."/>
            <person name="LaButti K."/>
            <person name="Lindquist E.A."/>
            <person name="Lipzen A."/>
            <person name="Lundell T."/>
            <person name="Morin E."/>
            <person name="Murat C."/>
            <person name="Sun H."/>
            <person name="Tunlid A."/>
            <person name="Henrissat B."/>
            <person name="Grigoriev I.V."/>
            <person name="Hibbett D.S."/>
            <person name="Martin F."/>
            <person name="Nordberg H.P."/>
            <person name="Cantor M.N."/>
            <person name="Hua S.X."/>
        </authorList>
    </citation>
    <scope>NUCLEOTIDE SEQUENCE [LARGE SCALE GENOMIC DNA]</scope>
    <source>
        <strain evidence="2 3">ATCC 200175</strain>
    </source>
</reference>
<accession>A0A0C9T5R8</accession>
<protein>
    <submittedName>
        <fullName evidence="2">Uncharacterized protein</fullName>
    </submittedName>
</protein>
<evidence type="ECO:0000313" key="3">
    <source>
        <dbReference type="Proteomes" id="UP000053647"/>
    </source>
</evidence>
<reference evidence="3" key="2">
    <citation type="submission" date="2015-01" db="EMBL/GenBank/DDBJ databases">
        <title>Evolutionary Origins and Diversification of the Mycorrhizal Mutualists.</title>
        <authorList>
            <consortium name="DOE Joint Genome Institute"/>
            <consortium name="Mycorrhizal Genomics Consortium"/>
            <person name="Kohler A."/>
            <person name="Kuo A."/>
            <person name="Nagy L.G."/>
            <person name="Floudas D."/>
            <person name="Copeland A."/>
            <person name="Barry K.W."/>
            <person name="Cichocki N."/>
            <person name="Veneault-Fourrey C."/>
            <person name="LaButti K."/>
            <person name="Lindquist E.A."/>
            <person name="Lipzen A."/>
            <person name="Lundell T."/>
            <person name="Morin E."/>
            <person name="Murat C."/>
            <person name="Riley R."/>
            <person name="Ohm R."/>
            <person name="Sun H."/>
            <person name="Tunlid A."/>
            <person name="Henrissat B."/>
            <person name="Grigoriev I.V."/>
            <person name="Hibbett D.S."/>
            <person name="Martin F."/>
        </authorList>
    </citation>
    <scope>NUCLEOTIDE SEQUENCE [LARGE SCALE GENOMIC DNA]</scope>
    <source>
        <strain evidence="3">ATCC 200175</strain>
    </source>
</reference>
<keyword evidence="3" id="KW-1185">Reference proteome</keyword>
<feature type="compositionally biased region" description="Basic residues" evidence="1">
    <location>
        <begin position="250"/>
        <end position="261"/>
    </location>
</feature>
<evidence type="ECO:0000256" key="1">
    <source>
        <dbReference type="SAM" id="MobiDB-lite"/>
    </source>
</evidence>
<dbReference type="AlphaFoldDB" id="A0A0C9T5R8"/>
<organism evidence="2 3">
    <name type="scientific">Paxillus involutus ATCC 200175</name>
    <dbReference type="NCBI Taxonomy" id="664439"/>
    <lineage>
        <taxon>Eukaryota</taxon>
        <taxon>Fungi</taxon>
        <taxon>Dikarya</taxon>
        <taxon>Basidiomycota</taxon>
        <taxon>Agaricomycotina</taxon>
        <taxon>Agaricomycetes</taxon>
        <taxon>Agaricomycetidae</taxon>
        <taxon>Boletales</taxon>
        <taxon>Paxilineae</taxon>
        <taxon>Paxillaceae</taxon>
        <taxon>Paxillus</taxon>
    </lineage>
</organism>
<evidence type="ECO:0000313" key="2">
    <source>
        <dbReference type="EMBL" id="KIJ06628.1"/>
    </source>
</evidence>
<gene>
    <name evidence="2" type="ORF">PAXINDRAFT_91724</name>
</gene>
<feature type="region of interest" description="Disordered" evidence="1">
    <location>
        <begin position="241"/>
        <end position="311"/>
    </location>
</feature>